<dbReference type="Proteomes" id="UP000245624">
    <property type="component" value="Unassembled WGS sequence"/>
</dbReference>
<sequence length="312" mass="35415">MGRMKQQFEREKEQLQKVHAPKELESRLRNRLDHLPNQKQRRSGKVWRRLAALIIISILIGYNYQSLAYYGKKIIGYDHVISNTLQQLNDSGMGQTINKSITFEDGTTFTIDGIIVDENQLIMFYTLESPGSIVKNTEYDHQPINITGFLTNASHESGMGEVSEDEKVIRGTHSFETPNGFAKELTVHFHETTETLTFSYNPEKAMGHTIKQTINEKVILNEALLTFQTIEASPTSTIIKGKGDKELIESLNFEQMELIVNGEKINLLSNGYSTNITGTTFEITYDAIPTDSNPLEVTLHLPNDQVLKIYRD</sequence>
<keyword evidence="5" id="KW-1185">Reference proteome</keyword>
<feature type="region of interest" description="Disordered" evidence="1">
    <location>
        <begin position="1"/>
        <end position="20"/>
    </location>
</feature>
<accession>A0A317L1I9</accession>
<keyword evidence="2" id="KW-0812">Transmembrane</keyword>
<evidence type="ECO:0000256" key="1">
    <source>
        <dbReference type="SAM" id="MobiDB-lite"/>
    </source>
</evidence>
<keyword evidence="2" id="KW-1133">Transmembrane helix</keyword>
<keyword evidence="2" id="KW-0472">Membrane</keyword>
<comment type="caution">
    <text evidence="4">The sequence shown here is derived from an EMBL/GenBank/DDBJ whole genome shotgun (WGS) entry which is preliminary data.</text>
</comment>
<feature type="domain" description="DUF4179" evidence="3">
    <location>
        <begin position="48"/>
        <end position="129"/>
    </location>
</feature>
<name>A0A317L1I9_9BACI</name>
<dbReference type="AlphaFoldDB" id="A0A317L1I9"/>
<organism evidence="4 5">
    <name type="scientific">Gracilibacillus dipsosauri</name>
    <dbReference type="NCBI Taxonomy" id="178340"/>
    <lineage>
        <taxon>Bacteria</taxon>
        <taxon>Bacillati</taxon>
        <taxon>Bacillota</taxon>
        <taxon>Bacilli</taxon>
        <taxon>Bacillales</taxon>
        <taxon>Bacillaceae</taxon>
        <taxon>Gracilibacillus</taxon>
    </lineage>
</organism>
<proteinExistence type="predicted"/>
<protein>
    <recommendedName>
        <fullName evidence="3">DUF4179 domain-containing protein</fullName>
    </recommendedName>
</protein>
<dbReference type="Gene3D" id="2.60.40.1630">
    <property type="entry name" value="bacillus anthracis domain"/>
    <property type="match status" value="1"/>
</dbReference>
<dbReference type="EMBL" id="QGTD01000004">
    <property type="protein sequence ID" value="PWU69672.1"/>
    <property type="molecule type" value="Genomic_DNA"/>
</dbReference>
<reference evidence="4 5" key="1">
    <citation type="submission" date="2018-05" db="EMBL/GenBank/DDBJ databases">
        <title>Genomic analysis of Gracilibacillus dipsosauri DD1 reveals novel features of a salt-tolerant amylase.</title>
        <authorList>
            <person name="Deutch C.E."/>
            <person name="Yang S."/>
        </authorList>
    </citation>
    <scope>NUCLEOTIDE SEQUENCE [LARGE SCALE GENOMIC DNA]</scope>
    <source>
        <strain evidence="4 5">DD1</strain>
    </source>
</reference>
<evidence type="ECO:0000313" key="4">
    <source>
        <dbReference type="EMBL" id="PWU69672.1"/>
    </source>
</evidence>
<feature type="transmembrane region" description="Helical" evidence="2">
    <location>
        <begin position="46"/>
        <end position="64"/>
    </location>
</feature>
<dbReference type="InterPro" id="IPR025436">
    <property type="entry name" value="DUF4179"/>
</dbReference>
<evidence type="ECO:0000259" key="3">
    <source>
        <dbReference type="Pfam" id="PF13786"/>
    </source>
</evidence>
<dbReference type="Pfam" id="PF13786">
    <property type="entry name" value="DUF4179"/>
    <property type="match status" value="1"/>
</dbReference>
<evidence type="ECO:0000313" key="5">
    <source>
        <dbReference type="Proteomes" id="UP000245624"/>
    </source>
</evidence>
<gene>
    <name evidence="4" type="ORF">DLJ74_01740</name>
</gene>
<evidence type="ECO:0000256" key="2">
    <source>
        <dbReference type="SAM" id="Phobius"/>
    </source>
</evidence>
<dbReference type="OrthoDB" id="2961302at2"/>